<dbReference type="Pfam" id="PF05995">
    <property type="entry name" value="CDO_I"/>
    <property type="match status" value="1"/>
</dbReference>
<feature type="binding site" evidence="8">
    <location>
        <position position="203"/>
    </location>
    <ligand>
        <name>Fe cation</name>
        <dbReference type="ChEBI" id="CHEBI:24875"/>
        <note>catalytic</note>
    </ligand>
</feature>
<dbReference type="PANTHER" id="PTHR12918:SF1">
    <property type="entry name" value="CYSTEINE DIOXYGENASE TYPE 1"/>
    <property type="match status" value="1"/>
</dbReference>
<evidence type="ECO:0000256" key="8">
    <source>
        <dbReference type="PIRSR" id="PIRSR610300-51"/>
    </source>
</evidence>
<protein>
    <recommendedName>
        <fullName evidence="2 9">Cysteine dioxygenase</fullName>
        <ecNumber evidence="2 9">1.13.11.20</ecNumber>
    </recommendedName>
</protein>
<dbReference type="Gene3D" id="2.60.120.10">
    <property type="entry name" value="Jelly Rolls"/>
    <property type="match status" value="1"/>
</dbReference>
<comment type="catalytic activity">
    <reaction evidence="9">
        <text>L-cysteine + O2 = 3-sulfino-L-alanine + H(+)</text>
        <dbReference type="Rhea" id="RHEA:20441"/>
        <dbReference type="ChEBI" id="CHEBI:15378"/>
        <dbReference type="ChEBI" id="CHEBI:15379"/>
        <dbReference type="ChEBI" id="CHEBI:35235"/>
        <dbReference type="ChEBI" id="CHEBI:61085"/>
        <dbReference type="EC" id="1.13.11.20"/>
    </reaction>
</comment>
<dbReference type="InterPro" id="IPR014710">
    <property type="entry name" value="RmlC-like_jellyroll"/>
</dbReference>
<evidence type="ECO:0000256" key="9">
    <source>
        <dbReference type="RuleBase" id="RU366010"/>
    </source>
</evidence>
<keyword evidence="3 8" id="KW-0479">Metal-binding</keyword>
<feature type="cross-link" description="3'-(S-cysteinyl)-tyrosine (Cys-Tyr)" evidence="7">
    <location>
        <begin position="156"/>
        <end position="220"/>
    </location>
</feature>
<dbReference type="GO" id="GO:0017172">
    <property type="term" value="F:cysteine dioxygenase activity"/>
    <property type="evidence" value="ECO:0007669"/>
    <property type="project" value="UniProtKB-UniRule"/>
</dbReference>
<accession>A0A1E4RSX5</accession>
<organism evidence="10 11">
    <name type="scientific">Hyphopichia burtonii NRRL Y-1933</name>
    <dbReference type="NCBI Taxonomy" id="984485"/>
    <lineage>
        <taxon>Eukaryota</taxon>
        <taxon>Fungi</taxon>
        <taxon>Dikarya</taxon>
        <taxon>Ascomycota</taxon>
        <taxon>Saccharomycotina</taxon>
        <taxon>Pichiomycetes</taxon>
        <taxon>Debaryomycetaceae</taxon>
        <taxon>Hyphopichia</taxon>
    </lineage>
</organism>
<gene>
    <name evidence="10" type="ORF">HYPBUDRAFT_151721</name>
</gene>
<keyword evidence="6 8" id="KW-0408">Iron</keyword>
<sequence>MLTVNQSNSFAQQNNAYAASLMRSTASSPSPHSVCKCGAMHPSESIDRTKPQAETKVELEDEIPNNKFGRLIEDLKKSLGPDKGLSSEDIDVEKIKEMMELYESDELEWGKYALNDPSRSYTRNGVIDLNGNANLLILVWNPTKSSAIHDHANAHCCMKILKGTLKESLYDFPEKVGNELVPKKETLLHCEDVGYISDDIGLHKISNPLDNEVSVSLHLYTPPYASLYGCSMYEAGNGKRHHVDMSKYYSYQGKLINPKDSSAC</sequence>
<reference evidence="11" key="1">
    <citation type="submission" date="2016-05" db="EMBL/GenBank/DDBJ databases">
        <title>Comparative genomics of biotechnologically important yeasts.</title>
        <authorList>
            <consortium name="DOE Joint Genome Institute"/>
            <person name="Riley R."/>
            <person name="Haridas S."/>
            <person name="Wolfe K.H."/>
            <person name="Lopes M.R."/>
            <person name="Hittinger C.T."/>
            <person name="Goker M."/>
            <person name="Salamov A."/>
            <person name="Wisecaver J."/>
            <person name="Long T.M."/>
            <person name="Aerts A.L."/>
            <person name="Barry K."/>
            <person name="Choi C."/>
            <person name="Clum A."/>
            <person name="Coughlan A.Y."/>
            <person name="Deshpande S."/>
            <person name="Douglass A.P."/>
            <person name="Hanson S.J."/>
            <person name="Klenk H.-P."/>
            <person name="Labutti K."/>
            <person name="Lapidus A."/>
            <person name="Lindquist E."/>
            <person name="Lipzen A."/>
            <person name="Meier-Kolthoff J.P."/>
            <person name="Ohm R.A."/>
            <person name="Otillar R.P."/>
            <person name="Pangilinan J."/>
            <person name="Peng Y."/>
            <person name="Rokas A."/>
            <person name="Rosa C.A."/>
            <person name="Scheuner C."/>
            <person name="Sibirny A.A."/>
            <person name="Slot J.C."/>
            <person name="Stielow J.B."/>
            <person name="Sun H."/>
            <person name="Kurtzman C.P."/>
            <person name="Blackwell M."/>
            <person name="Grigoriev I.V."/>
            <person name="Jeffries T.W."/>
        </authorList>
    </citation>
    <scope>NUCLEOTIDE SEQUENCE [LARGE SCALE GENOMIC DNA]</scope>
    <source>
        <strain evidence="11">NRRL Y-1933</strain>
    </source>
</reference>
<dbReference type="OrthoDB" id="543511at2759"/>
<evidence type="ECO:0000256" key="2">
    <source>
        <dbReference type="ARBA" id="ARBA00013133"/>
    </source>
</evidence>
<evidence type="ECO:0000256" key="4">
    <source>
        <dbReference type="ARBA" id="ARBA00022964"/>
    </source>
</evidence>
<dbReference type="Proteomes" id="UP000095085">
    <property type="component" value="Unassembled WGS sequence"/>
</dbReference>
<keyword evidence="11" id="KW-1185">Reference proteome</keyword>
<dbReference type="PANTHER" id="PTHR12918">
    <property type="entry name" value="CYSTEINE DIOXYGENASE"/>
    <property type="match status" value="1"/>
</dbReference>
<evidence type="ECO:0000313" key="11">
    <source>
        <dbReference type="Proteomes" id="UP000095085"/>
    </source>
</evidence>
<dbReference type="GeneID" id="30995197"/>
<dbReference type="InterPro" id="IPR011051">
    <property type="entry name" value="RmlC_Cupin_sf"/>
</dbReference>
<evidence type="ECO:0000256" key="6">
    <source>
        <dbReference type="ARBA" id="ARBA00023004"/>
    </source>
</evidence>
<dbReference type="STRING" id="984485.A0A1E4RSX5"/>
<evidence type="ECO:0000256" key="5">
    <source>
        <dbReference type="ARBA" id="ARBA00023002"/>
    </source>
</evidence>
<dbReference type="InterPro" id="IPR010300">
    <property type="entry name" value="CDO_1"/>
</dbReference>
<dbReference type="SUPFAM" id="SSF51182">
    <property type="entry name" value="RmlC-like cupins"/>
    <property type="match status" value="1"/>
</dbReference>
<dbReference type="GO" id="GO:0019448">
    <property type="term" value="P:L-cysteine catabolic process"/>
    <property type="evidence" value="ECO:0007669"/>
    <property type="project" value="TreeGrafter"/>
</dbReference>
<keyword evidence="4 9" id="KW-0223">Dioxygenase</keyword>
<proteinExistence type="inferred from homology"/>
<keyword evidence="5 9" id="KW-0560">Oxidoreductase</keyword>
<evidence type="ECO:0000256" key="1">
    <source>
        <dbReference type="ARBA" id="ARBA00006622"/>
    </source>
</evidence>
<keyword evidence="7" id="KW-0883">Thioether bond</keyword>
<comment type="cofactor">
    <cofactor evidence="9">
        <name>Fe cation</name>
        <dbReference type="ChEBI" id="CHEBI:24875"/>
    </cofactor>
    <text evidence="9">Binds 1 Fe cation per subunit.</text>
</comment>
<dbReference type="EC" id="1.13.11.20" evidence="2 9"/>
<dbReference type="RefSeq" id="XP_020079440.1">
    <property type="nucleotide sequence ID" value="XM_020220647.1"/>
</dbReference>
<comment type="similarity">
    <text evidence="1 9">Belongs to the cysteine dioxygenase family.</text>
</comment>
<feature type="binding site" evidence="8">
    <location>
        <position position="149"/>
    </location>
    <ligand>
        <name>Fe cation</name>
        <dbReference type="ChEBI" id="CHEBI:24875"/>
        <note>catalytic</note>
    </ligand>
</feature>
<dbReference type="GO" id="GO:0008198">
    <property type="term" value="F:ferrous iron binding"/>
    <property type="evidence" value="ECO:0007669"/>
    <property type="project" value="TreeGrafter"/>
</dbReference>
<evidence type="ECO:0000313" key="10">
    <source>
        <dbReference type="EMBL" id="ODV70373.1"/>
    </source>
</evidence>
<feature type="binding site" evidence="8">
    <location>
        <position position="151"/>
    </location>
    <ligand>
        <name>Fe cation</name>
        <dbReference type="ChEBI" id="CHEBI:24875"/>
        <note>catalytic</note>
    </ligand>
</feature>
<dbReference type="EMBL" id="KV454538">
    <property type="protein sequence ID" value="ODV70373.1"/>
    <property type="molecule type" value="Genomic_DNA"/>
</dbReference>
<evidence type="ECO:0000256" key="3">
    <source>
        <dbReference type="ARBA" id="ARBA00022723"/>
    </source>
</evidence>
<evidence type="ECO:0000256" key="7">
    <source>
        <dbReference type="PIRSR" id="PIRSR610300-50"/>
    </source>
</evidence>
<name>A0A1E4RSX5_9ASCO</name>
<dbReference type="AlphaFoldDB" id="A0A1E4RSX5"/>
<dbReference type="CDD" id="cd10548">
    <property type="entry name" value="cupin_CDO"/>
    <property type="match status" value="1"/>
</dbReference>